<proteinExistence type="predicted"/>
<dbReference type="EMBL" id="LNSV01000025">
    <property type="protein sequence ID" value="KUH38516.1"/>
    <property type="molecule type" value="Genomic_DNA"/>
</dbReference>
<keyword evidence="2" id="KW-0812">Transmembrane</keyword>
<feature type="compositionally biased region" description="Basic residues" evidence="1">
    <location>
        <begin position="80"/>
        <end position="93"/>
    </location>
</feature>
<keyword evidence="4" id="KW-1185">Reference proteome</keyword>
<feature type="compositionally biased region" description="Gly residues" evidence="1">
    <location>
        <begin position="195"/>
        <end position="211"/>
    </location>
</feature>
<organism evidence="3 4">
    <name type="scientific">Streptomyces kanasensis</name>
    <dbReference type="NCBI Taxonomy" id="936756"/>
    <lineage>
        <taxon>Bacteria</taxon>
        <taxon>Bacillati</taxon>
        <taxon>Actinomycetota</taxon>
        <taxon>Actinomycetes</taxon>
        <taxon>Kitasatosporales</taxon>
        <taxon>Streptomycetaceae</taxon>
        <taxon>Streptomyces</taxon>
    </lineage>
</organism>
<feature type="region of interest" description="Disordered" evidence="1">
    <location>
        <begin position="48"/>
        <end position="93"/>
    </location>
</feature>
<sequence>MDYCHQCQRHLNGALACAGCGTPVEELRHDDPQPSAADHVFELARDEQAPRAVTGRAQARQARSGSGKARSGGDPSGSRRAARAGGRRARQRRGRNVLLGVTGLVLAAGALSLAELAMEHPADGGAATAVRQEDAAQPEPLPVPTPSAGRPEGPDEVRESPSAPHPTVDPSASADGEGAVDATGGPDGTAPAPGEGDGTGADGGAGQGQGKGELKNPTRPGASPDTDASEPPRDAPSEPVEGDPDPDPTPTPPTDDPAPEPPSSPSPAPSPTKSCTPWLWWCF</sequence>
<evidence type="ECO:0000313" key="3">
    <source>
        <dbReference type="EMBL" id="KUH38516.1"/>
    </source>
</evidence>
<keyword evidence="2" id="KW-1133">Transmembrane helix</keyword>
<feature type="compositionally biased region" description="Low complexity" evidence="1">
    <location>
        <begin position="182"/>
        <end position="194"/>
    </location>
</feature>
<keyword evidence="2" id="KW-0472">Membrane</keyword>
<comment type="caution">
    <text evidence="3">The sequence shown here is derived from an EMBL/GenBank/DDBJ whole genome shotgun (WGS) entry which is preliminary data.</text>
</comment>
<dbReference type="Proteomes" id="UP000054011">
    <property type="component" value="Unassembled WGS sequence"/>
</dbReference>
<dbReference type="AlphaFoldDB" id="A0A100Y6D4"/>
<accession>A0A100Y6D4</accession>
<feature type="region of interest" description="Disordered" evidence="1">
    <location>
        <begin position="124"/>
        <end position="278"/>
    </location>
</feature>
<feature type="transmembrane region" description="Helical" evidence="2">
    <location>
        <begin position="97"/>
        <end position="118"/>
    </location>
</feature>
<feature type="compositionally biased region" description="Low complexity" evidence="1">
    <location>
        <begin position="59"/>
        <end position="79"/>
    </location>
</feature>
<protein>
    <submittedName>
        <fullName evidence="3">Uncharacterized protein</fullName>
    </submittedName>
</protein>
<evidence type="ECO:0000256" key="2">
    <source>
        <dbReference type="SAM" id="Phobius"/>
    </source>
</evidence>
<dbReference type="OrthoDB" id="4339139at2"/>
<evidence type="ECO:0000313" key="4">
    <source>
        <dbReference type="Proteomes" id="UP000054011"/>
    </source>
</evidence>
<dbReference type="RefSeq" id="WP_058942238.1">
    <property type="nucleotide sequence ID" value="NZ_LNSV01000025.1"/>
</dbReference>
<dbReference type="STRING" id="936756.ATE80_12320"/>
<gene>
    <name evidence="3" type="ORF">ATE80_12320</name>
</gene>
<name>A0A100Y6D4_9ACTN</name>
<reference evidence="3 4" key="1">
    <citation type="submission" date="2015-11" db="EMBL/GenBank/DDBJ databases">
        <title>Genome-wide analysis reveals the secondary metabolome in Streptomyces kanasensis ZX01.</title>
        <authorList>
            <person name="Zhang G."/>
            <person name="Han L."/>
            <person name="Feng J."/>
            <person name="Zhang X."/>
        </authorList>
    </citation>
    <scope>NUCLEOTIDE SEQUENCE [LARGE SCALE GENOMIC DNA]</scope>
    <source>
        <strain evidence="3 4">ZX01</strain>
    </source>
</reference>
<evidence type="ECO:0000256" key="1">
    <source>
        <dbReference type="SAM" id="MobiDB-lite"/>
    </source>
</evidence>
<feature type="compositionally biased region" description="Pro residues" evidence="1">
    <location>
        <begin position="247"/>
        <end position="270"/>
    </location>
</feature>